<organism evidence="3 4">
    <name type="scientific">Budvicia aquatica</name>
    <dbReference type="NCBI Taxonomy" id="82979"/>
    <lineage>
        <taxon>Bacteria</taxon>
        <taxon>Pseudomonadati</taxon>
        <taxon>Pseudomonadota</taxon>
        <taxon>Gammaproteobacteria</taxon>
        <taxon>Enterobacterales</taxon>
        <taxon>Budviciaceae</taxon>
        <taxon>Budvicia</taxon>
    </lineage>
</organism>
<dbReference type="Pfam" id="PF05686">
    <property type="entry name" value="Glyco_transf_90"/>
    <property type="match status" value="1"/>
</dbReference>
<keyword evidence="4" id="KW-1185">Reference proteome</keyword>
<dbReference type="PANTHER" id="PTHR12203:SF35">
    <property type="entry name" value="PROTEIN O-GLUCOSYLTRANSFERASE 1"/>
    <property type="match status" value="1"/>
</dbReference>
<feature type="domain" description="Glycosyl transferase CAP10" evidence="2">
    <location>
        <begin position="95"/>
        <end position="296"/>
    </location>
</feature>
<evidence type="ECO:0000256" key="1">
    <source>
        <dbReference type="ARBA" id="ARBA00022679"/>
    </source>
</evidence>
<accession>A0A2C6DVK3</accession>
<reference evidence="4" key="1">
    <citation type="submission" date="2017-09" db="EMBL/GenBank/DDBJ databases">
        <title>FDA dAtabase for Regulatory Grade micrObial Sequences (FDA-ARGOS): Supporting development and validation of Infectious Disease Dx tests.</title>
        <authorList>
            <person name="Minogue T."/>
            <person name="Wolcott M."/>
            <person name="Wasieloski L."/>
            <person name="Aguilar W."/>
            <person name="Moore D."/>
            <person name="Tallon L."/>
            <person name="Sadzewicz L."/>
            <person name="Ott S."/>
            <person name="Zhao X."/>
            <person name="Nagaraj S."/>
            <person name="Vavikolanu K."/>
            <person name="Aluvathingal J."/>
            <person name="Nadendla S."/>
            <person name="Sichtig H."/>
        </authorList>
    </citation>
    <scope>NUCLEOTIDE SEQUENCE [LARGE SCALE GENOMIC DNA]</scope>
    <source>
        <strain evidence="4">FDAARGOS_387</strain>
    </source>
</reference>
<dbReference type="EMBL" id="PDDX01000001">
    <property type="protein sequence ID" value="PHI32733.1"/>
    <property type="molecule type" value="Genomic_DNA"/>
</dbReference>
<protein>
    <submittedName>
        <fullName evidence="3">Lipopolysaccharide A protein</fullName>
    </submittedName>
</protein>
<name>A0A2C6DVK3_9GAMM</name>
<evidence type="ECO:0000259" key="2">
    <source>
        <dbReference type="SMART" id="SM00672"/>
    </source>
</evidence>
<evidence type="ECO:0000313" key="3">
    <source>
        <dbReference type="EMBL" id="PHI32733.1"/>
    </source>
</evidence>
<dbReference type="OrthoDB" id="767964at2"/>
<gene>
    <name evidence="3" type="ORF">CRN84_17010</name>
</gene>
<dbReference type="PANTHER" id="PTHR12203">
    <property type="entry name" value="KDEL LYS-ASP-GLU-LEU CONTAINING - RELATED"/>
    <property type="match status" value="1"/>
</dbReference>
<evidence type="ECO:0000313" key="4">
    <source>
        <dbReference type="Proteomes" id="UP000224974"/>
    </source>
</evidence>
<dbReference type="InterPro" id="IPR051091">
    <property type="entry name" value="O-Glucosyltr/Glycosyltrsf_90"/>
</dbReference>
<dbReference type="InterPro" id="IPR006598">
    <property type="entry name" value="CAP10"/>
</dbReference>
<proteinExistence type="predicted"/>
<sequence>MRKFPFYAKNIIKDILPRSFFKLDVDSLLRNMSDAQLEYIDSRVNYYNKLNTPFKLDDTAMVLKKLSVRGHASSYYYDFIECARYFDNSVKFHYIFSDVEHIPEQPTFVKARPIHGENQNSVLLKLNKIRHFSLFDDDVAFEDKRDMAVFRGACYQESRKILLEKYKDSPLVDVADTREHNGKKNNLMSETGQMNYKFIISVEGNDVATNLKWIMHSRSLCFMIKPRIESWFMEANLIPGYHYVELNKDFSDLEEKIQYYAKHVDEAKQIIKNANDYVSPFLDEEQEKIITLLVMKKYFDLCES</sequence>
<dbReference type="Proteomes" id="UP000224974">
    <property type="component" value="Unassembled WGS sequence"/>
</dbReference>
<dbReference type="GO" id="GO:0016740">
    <property type="term" value="F:transferase activity"/>
    <property type="evidence" value="ECO:0007669"/>
    <property type="project" value="UniProtKB-KW"/>
</dbReference>
<keyword evidence="1" id="KW-0808">Transferase</keyword>
<comment type="caution">
    <text evidence="3">The sequence shown here is derived from an EMBL/GenBank/DDBJ whole genome shotgun (WGS) entry which is preliminary data.</text>
</comment>
<dbReference type="STRING" id="1111728.GCA_000427805_04316"/>
<dbReference type="SMART" id="SM00672">
    <property type="entry name" value="CAP10"/>
    <property type="match status" value="1"/>
</dbReference>
<dbReference type="AlphaFoldDB" id="A0A2C6DVK3"/>